<comment type="caution">
    <text evidence="1">The sequence shown here is derived from an EMBL/GenBank/DDBJ whole genome shotgun (WGS) entry which is preliminary data.</text>
</comment>
<sequence length="86" mass="9643">MTDDPKKLAVAQLARDLAAGYYAFAVAHYVAANPLPINTLPPAEDLGKNPTGRIARKDGTFHTLNMRFYLDLFRENHDLQTRSLRS</sequence>
<reference evidence="2" key="1">
    <citation type="submission" date="2017-01" db="EMBL/GenBank/DDBJ databases">
        <title>Genome Analysis of Deinococcus marmoris KOPRI26562.</title>
        <authorList>
            <person name="Kim J.H."/>
            <person name="Oh H.-M."/>
        </authorList>
    </citation>
    <scope>NUCLEOTIDE SEQUENCE [LARGE SCALE GENOMIC DNA]</scope>
    <source>
        <strain evidence="2">PAMC 26633</strain>
    </source>
</reference>
<organism evidence="1 2">
    <name type="scientific">Caballeronia sordidicola</name>
    <name type="common">Burkholderia sordidicola</name>
    <dbReference type="NCBI Taxonomy" id="196367"/>
    <lineage>
        <taxon>Bacteria</taxon>
        <taxon>Pseudomonadati</taxon>
        <taxon>Pseudomonadota</taxon>
        <taxon>Betaproteobacteria</taxon>
        <taxon>Burkholderiales</taxon>
        <taxon>Burkholderiaceae</taxon>
        <taxon>Caballeronia</taxon>
    </lineage>
</organism>
<name>A0A226X537_CABSO</name>
<evidence type="ECO:0000313" key="1">
    <source>
        <dbReference type="EMBL" id="OXC78249.1"/>
    </source>
</evidence>
<gene>
    <name evidence="1" type="ORF">BSU04_12770</name>
</gene>
<evidence type="ECO:0000313" key="2">
    <source>
        <dbReference type="Proteomes" id="UP000214720"/>
    </source>
</evidence>
<dbReference type="OrthoDB" id="8479397at2"/>
<protein>
    <submittedName>
        <fullName evidence="1">Uncharacterized protein</fullName>
    </submittedName>
</protein>
<accession>A0A226X537</accession>
<proteinExistence type="predicted"/>
<dbReference type="EMBL" id="MTHB01000072">
    <property type="protein sequence ID" value="OXC78249.1"/>
    <property type="molecule type" value="Genomic_DNA"/>
</dbReference>
<dbReference type="RefSeq" id="WP_089160822.1">
    <property type="nucleotide sequence ID" value="NZ_MTHB01000072.1"/>
</dbReference>
<dbReference type="Proteomes" id="UP000214720">
    <property type="component" value="Unassembled WGS sequence"/>
</dbReference>
<dbReference type="AlphaFoldDB" id="A0A226X537"/>